<keyword evidence="4 7" id="KW-0068">Autocatalytic cleavage</keyword>
<feature type="domain" description="Peptidase S24/S26A/S26B/S26C" evidence="8">
    <location>
        <begin position="3"/>
        <end position="87"/>
    </location>
</feature>
<dbReference type="Proteomes" id="UP001156215">
    <property type="component" value="Chromosome"/>
</dbReference>
<proteinExistence type="inferred from homology"/>
<name>A0A9E9LX27_9BURK</name>
<dbReference type="Gene3D" id="2.10.109.10">
    <property type="entry name" value="Umud Fragment, subunit A"/>
    <property type="match status" value="1"/>
</dbReference>
<evidence type="ECO:0000256" key="6">
    <source>
        <dbReference type="ARBA" id="ARBA00023236"/>
    </source>
</evidence>
<dbReference type="NCBIfam" id="NF007621">
    <property type="entry name" value="PRK10276.1"/>
    <property type="match status" value="1"/>
</dbReference>
<keyword evidence="3 7" id="KW-0378">Hydrolase</keyword>
<reference evidence="9" key="1">
    <citation type="journal article" date="2022" name="Front. Microbiol.">
        <title>New perspectives on an old grouping: The genomic and phenotypic variability of Oxalobacter formigenes and the implications for calcium oxalate stone prevention.</title>
        <authorList>
            <person name="Chmiel J.A."/>
            <person name="Carr C."/>
            <person name="Stuivenberg G.A."/>
            <person name="Venema R."/>
            <person name="Chanyi R.M."/>
            <person name="Al K.F."/>
            <person name="Giguere D."/>
            <person name="Say H."/>
            <person name="Akouris P.P."/>
            <person name="Dominguez Romero S.A."/>
            <person name="Kwong A."/>
            <person name="Tai V."/>
            <person name="Koval S.F."/>
            <person name="Razvi H."/>
            <person name="Bjazevic J."/>
            <person name="Burton J.P."/>
        </authorList>
    </citation>
    <scope>NUCLEOTIDE SEQUENCE</scope>
    <source>
        <strain evidence="9">WoOx3</strain>
    </source>
</reference>
<dbReference type="GO" id="GO:0003677">
    <property type="term" value="F:DNA binding"/>
    <property type="evidence" value="ECO:0007669"/>
    <property type="project" value="InterPro"/>
</dbReference>
<sequence>MNRNSSFLFRVAGDSMEGVGIFDGDVIVVDKSIEPRHNMIVVAVIDGGFTVKRLFKKEKIVRLIPENPKYDPIDFHEGQEMQVWGVVTSCIRKLF</sequence>
<keyword evidence="2" id="KW-0227">DNA damage</keyword>
<gene>
    <name evidence="9" type="ORF">NB640_08365</name>
</gene>
<dbReference type="GO" id="GO:0006355">
    <property type="term" value="P:regulation of DNA-templated transcription"/>
    <property type="evidence" value="ECO:0007669"/>
    <property type="project" value="InterPro"/>
</dbReference>
<dbReference type="PANTHER" id="PTHR33516">
    <property type="entry name" value="LEXA REPRESSOR"/>
    <property type="match status" value="1"/>
</dbReference>
<accession>A0A9E9LX27</accession>
<dbReference type="InterPro" id="IPR050077">
    <property type="entry name" value="LexA_repressor"/>
</dbReference>
<dbReference type="SUPFAM" id="SSF51306">
    <property type="entry name" value="LexA/Signal peptidase"/>
    <property type="match status" value="1"/>
</dbReference>
<dbReference type="CDD" id="cd06529">
    <property type="entry name" value="S24_LexA-like"/>
    <property type="match status" value="1"/>
</dbReference>
<dbReference type="GO" id="GO:0009432">
    <property type="term" value="P:SOS response"/>
    <property type="evidence" value="ECO:0007669"/>
    <property type="project" value="UniProtKB-KW"/>
</dbReference>
<comment type="similarity">
    <text evidence="1 7">Belongs to the peptidase S24 family.</text>
</comment>
<evidence type="ECO:0000256" key="2">
    <source>
        <dbReference type="ARBA" id="ARBA00022763"/>
    </source>
</evidence>
<evidence type="ECO:0000256" key="5">
    <source>
        <dbReference type="ARBA" id="ARBA00023204"/>
    </source>
</evidence>
<protein>
    <submittedName>
        <fullName evidence="9">S24 family peptidase</fullName>
    </submittedName>
</protein>
<evidence type="ECO:0000256" key="3">
    <source>
        <dbReference type="ARBA" id="ARBA00022801"/>
    </source>
</evidence>
<dbReference type="GO" id="GO:0006281">
    <property type="term" value="P:DNA repair"/>
    <property type="evidence" value="ECO:0007669"/>
    <property type="project" value="UniProtKB-KW"/>
</dbReference>
<keyword evidence="10" id="KW-1185">Reference proteome</keyword>
<evidence type="ECO:0000313" key="10">
    <source>
        <dbReference type="Proteomes" id="UP001156215"/>
    </source>
</evidence>
<evidence type="ECO:0000256" key="7">
    <source>
        <dbReference type="RuleBase" id="RU003991"/>
    </source>
</evidence>
<keyword evidence="5" id="KW-0234">DNA repair</keyword>
<evidence type="ECO:0000259" key="8">
    <source>
        <dbReference type="Pfam" id="PF00717"/>
    </source>
</evidence>
<dbReference type="Pfam" id="PF00717">
    <property type="entry name" value="Peptidase_S24"/>
    <property type="match status" value="1"/>
</dbReference>
<evidence type="ECO:0000256" key="1">
    <source>
        <dbReference type="ARBA" id="ARBA00007484"/>
    </source>
</evidence>
<dbReference type="AlphaFoldDB" id="A0A9E9LX27"/>
<evidence type="ECO:0000313" key="9">
    <source>
        <dbReference type="EMBL" id="WAW11330.1"/>
    </source>
</evidence>
<organism evidence="9 10">
    <name type="scientific">Oxalobacter vibrioformis</name>
    <dbReference type="NCBI Taxonomy" id="933080"/>
    <lineage>
        <taxon>Bacteria</taxon>
        <taxon>Pseudomonadati</taxon>
        <taxon>Pseudomonadota</taxon>
        <taxon>Betaproteobacteria</taxon>
        <taxon>Burkholderiales</taxon>
        <taxon>Oxalobacteraceae</taxon>
        <taxon>Oxalobacter</taxon>
    </lineage>
</organism>
<dbReference type="InterPro" id="IPR039418">
    <property type="entry name" value="LexA-like"/>
</dbReference>
<dbReference type="EMBL" id="CP098242">
    <property type="protein sequence ID" value="WAW11330.1"/>
    <property type="molecule type" value="Genomic_DNA"/>
</dbReference>
<dbReference type="PANTHER" id="PTHR33516:SF2">
    <property type="entry name" value="LEXA REPRESSOR-RELATED"/>
    <property type="match status" value="1"/>
</dbReference>
<keyword evidence="6" id="KW-0742">SOS response</keyword>
<dbReference type="InterPro" id="IPR006197">
    <property type="entry name" value="Peptidase_S24_LexA"/>
</dbReference>
<dbReference type="PRINTS" id="PR00726">
    <property type="entry name" value="LEXASERPTASE"/>
</dbReference>
<evidence type="ECO:0000256" key="4">
    <source>
        <dbReference type="ARBA" id="ARBA00022813"/>
    </source>
</evidence>
<dbReference type="InterPro" id="IPR015927">
    <property type="entry name" value="Peptidase_S24_S26A/B/C"/>
</dbReference>
<dbReference type="InterPro" id="IPR036286">
    <property type="entry name" value="LexA/Signal_pep-like_sf"/>
</dbReference>
<dbReference type="KEGG" id="ovb:NB640_08365"/>
<dbReference type="GO" id="GO:0016787">
    <property type="term" value="F:hydrolase activity"/>
    <property type="evidence" value="ECO:0007669"/>
    <property type="project" value="UniProtKB-KW"/>
</dbReference>